<protein>
    <submittedName>
        <fullName evidence="1">Uncharacterized protein</fullName>
    </submittedName>
</protein>
<dbReference type="Proteomes" id="UP001139054">
    <property type="component" value="Unassembled WGS sequence"/>
</dbReference>
<dbReference type="EMBL" id="JAKLTY010000118">
    <property type="protein sequence ID" value="MCG2633297.1"/>
    <property type="molecule type" value="Genomic_DNA"/>
</dbReference>
<sequence length="58" mass="6485">MSTNAKTDFTPLRDDEMAAVSGGRCPITNGEDPRFQLTMQVMQYTYRQATYFGNGTCP</sequence>
<proteinExistence type="predicted"/>
<organism evidence="1 2">
    <name type="scientific">Bradyrhizobium zhengyangense</name>
    <dbReference type="NCBI Taxonomy" id="2911009"/>
    <lineage>
        <taxon>Bacteria</taxon>
        <taxon>Pseudomonadati</taxon>
        <taxon>Pseudomonadota</taxon>
        <taxon>Alphaproteobacteria</taxon>
        <taxon>Hyphomicrobiales</taxon>
        <taxon>Nitrobacteraceae</taxon>
        <taxon>Bradyrhizobium</taxon>
    </lineage>
</organism>
<reference evidence="1" key="1">
    <citation type="submission" date="2022-01" db="EMBL/GenBank/DDBJ databases">
        <title>Genome sequnece data of strain Bradyrhizobium sp. nov.</title>
        <authorList>
            <person name="Zhang J."/>
        </authorList>
    </citation>
    <scope>NUCLEOTIDE SEQUENCE</scope>
    <source>
        <strain evidence="1">WYCCWR 13023</strain>
    </source>
</reference>
<evidence type="ECO:0000313" key="2">
    <source>
        <dbReference type="Proteomes" id="UP001139054"/>
    </source>
</evidence>
<dbReference type="AlphaFoldDB" id="A0A9X1RL06"/>
<name>A0A9X1RL06_9BRAD</name>
<comment type="caution">
    <text evidence="1">The sequence shown here is derived from an EMBL/GenBank/DDBJ whole genome shotgun (WGS) entry which is preliminary data.</text>
</comment>
<evidence type="ECO:0000313" key="1">
    <source>
        <dbReference type="EMBL" id="MCG2633297.1"/>
    </source>
</evidence>
<dbReference type="RefSeq" id="WP_237892240.1">
    <property type="nucleotide sequence ID" value="NZ_JAKLTY010000118.1"/>
</dbReference>
<gene>
    <name evidence="1" type="ORF">L6654_43130</name>
</gene>
<accession>A0A9X1RL06</accession>